<name>A0A096E4E9_9BURK</name>
<accession>A0A096E4E9</accession>
<proteinExistence type="predicted"/>
<dbReference type="AlphaFoldDB" id="A0A096E4E9"/>
<gene>
    <name evidence="1" type="ORF">P245_22915</name>
</gene>
<dbReference type="RefSeq" id="WP_034356298.1">
    <property type="nucleotide sequence ID" value="NZ_AWOS01000038.1"/>
</dbReference>
<accession>A0A176TRH7</accession>
<evidence type="ECO:0000313" key="1">
    <source>
        <dbReference type="EMBL" id="KGG84802.1"/>
    </source>
</evidence>
<reference evidence="1 2" key="1">
    <citation type="submission" date="2013-09" db="EMBL/GenBank/DDBJ databases">
        <title>High correlation between genotypes and phenotypes of environmental bacteria Comamonas testosteroni strains.</title>
        <authorList>
            <person name="Liu L."/>
            <person name="Zhu W."/>
            <person name="Xia X."/>
            <person name="Xu B."/>
            <person name="Luo M."/>
            <person name="Wang G."/>
        </authorList>
    </citation>
    <scope>NUCLEOTIDE SEQUENCE [LARGE SCALE GENOMIC DNA]</scope>
    <source>
        <strain evidence="1 2">JL14</strain>
    </source>
</reference>
<evidence type="ECO:0000313" key="2">
    <source>
        <dbReference type="Proteomes" id="UP000029567"/>
    </source>
</evidence>
<sequence>MLTSRPVSTGARQGRHQHGIALIESLVSIIIVMTGILGIAGLTMKSATWAGHAQHRTEAGMFASQIVRLIELKVSRSSPDNLANSLAAFQHQPDGEMCDFSGSSAGDSTFQGVLKAARGEQTNVHGLPGATAAMQQVRVDAANDNRITVTLCWQGPNDPAVRNYQIQAFVH</sequence>
<dbReference type="OrthoDB" id="193195at2"/>
<comment type="caution">
    <text evidence="1">The sequence shown here is derived from an EMBL/GenBank/DDBJ whole genome shotgun (WGS) entry which is preliminary data.</text>
</comment>
<dbReference type="EMBL" id="AWTN01000123">
    <property type="protein sequence ID" value="KGG84802.1"/>
    <property type="molecule type" value="Genomic_DNA"/>
</dbReference>
<dbReference type="Proteomes" id="UP000029567">
    <property type="component" value="Unassembled WGS sequence"/>
</dbReference>
<organism evidence="1 2">
    <name type="scientific">Comamonas thiooxydans</name>
    <dbReference type="NCBI Taxonomy" id="363952"/>
    <lineage>
        <taxon>Bacteria</taxon>
        <taxon>Pseudomonadati</taxon>
        <taxon>Pseudomonadota</taxon>
        <taxon>Betaproteobacteria</taxon>
        <taxon>Burkholderiales</taxon>
        <taxon>Comamonadaceae</taxon>
        <taxon>Comamonas</taxon>
    </lineage>
</organism>
<protein>
    <submittedName>
        <fullName evidence="1">Uncharacterized protein</fullName>
    </submittedName>
</protein>